<dbReference type="EMBL" id="JALNTZ010000004">
    <property type="protein sequence ID" value="KAJ3653808.1"/>
    <property type="molecule type" value="Genomic_DNA"/>
</dbReference>
<organism evidence="1 2">
    <name type="scientific">Zophobas morio</name>
    <dbReference type="NCBI Taxonomy" id="2755281"/>
    <lineage>
        <taxon>Eukaryota</taxon>
        <taxon>Metazoa</taxon>
        <taxon>Ecdysozoa</taxon>
        <taxon>Arthropoda</taxon>
        <taxon>Hexapoda</taxon>
        <taxon>Insecta</taxon>
        <taxon>Pterygota</taxon>
        <taxon>Neoptera</taxon>
        <taxon>Endopterygota</taxon>
        <taxon>Coleoptera</taxon>
        <taxon>Polyphaga</taxon>
        <taxon>Cucujiformia</taxon>
        <taxon>Tenebrionidae</taxon>
        <taxon>Zophobas</taxon>
    </lineage>
</organism>
<comment type="caution">
    <text evidence="1">The sequence shown here is derived from an EMBL/GenBank/DDBJ whole genome shotgun (WGS) entry which is preliminary data.</text>
</comment>
<accession>A0AA38IEX6</accession>
<gene>
    <name evidence="1" type="ORF">Zmor_013041</name>
</gene>
<protein>
    <submittedName>
        <fullName evidence="1">Uncharacterized protein</fullName>
    </submittedName>
</protein>
<reference evidence="1" key="1">
    <citation type="journal article" date="2023" name="G3 (Bethesda)">
        <title>Whole genome assemblies of Zophobas morio and Tenebrio molitor.</title>
        <authorList>
            <person name="Kaur S."/>
            <person name="Stinson S.A."/>
            <person name="diCenzo G.C."/>
        </authorList>
    </citation>
    <scope>NUCLEOTIDE SEQUENCE</scope>
    <source>
        <strain evidence="1">QUZm001</strain>
    </source>
</reference>
<proteinExistence type="predicted"/>
<sequence length="90" mass="9628">MGAKGSVEAAKINAQNWNNLEVGRRPHVSCTRRAGTLPPRKSGLFRPVLPEFRPSGFSARCVFGPEVTSSAGILPIDALPLPLHPDDHGC</sequence>
<evidence type="ECO:0000313" key="1">
    <source>
        <dbReference type="EMBL" id="KAJ3653808.1"/>
    </source>
</evidence>
<dbReference type="AlphaFoldDB" id="A0AA38IEX6"/>
<name>A0AA38IEX6_9CUCU</name>
<keyword evidence="2" id="KW-1185">Reference proteome</keyword>
<dbReference type="Proteomes" id="UP001168821">
    <property type="component" value="Unassembled WGS sequence"/>
</dbReference>
<evidence type="ECO:0000313" key="2">
    <source>
        <dbReference type="Proteomes" id="UP001168821"/>
    </source>
</evidence>